<comment type="caution">
    <text evidence="1">The sequence shown here is derived from an EMBL/GenBank/DDBJ whole genome shotgun (WGS) entry which is preliminary data.</text>
</comment>
<dbReference type="EMBL" id="SGSQ01000053">
    <property type="protein sequence ID" value="RZG42767.1"/>
    <property type="molecule type" value="Genomic_DNA"/>
</dbReference>
<evidence type="ECO:0000313" key="1">
    <source>
        <dbReference type="EMBL" id="RZG42767.1"/>
    </source>
</evidence>
<dbReference type="RefSeq" id="WP_130169015.1">
    <property type="nucleotide sequence ID" value="NZ_SGSQ01000053.1"/>
</dbReference>
<accession>A0A4Q7ABQ4</accession>
<reference evidence="1 2" key="1">
    <citation type="submission" date="2019-02" db="EMBL/GenBank/DDBJ databases">
        <title>The Batch Genome Submission of Acinetobacter spp. strains.</title>
        <authorList>
            <person name="Qin J."/>
            <person name="Hu Y."/>
            <person name="Ye H."/>
            <person name="Wei L."/>
            <person name="Feng Y."/>
            <person name="Zong Z."/>
        </authorList>
    </citation>
    <scope>NUCLEOTIDE SEQUENCE [LARGE SCALE GENOMIC DNA]</scope>
    <source>
        <strain evidence="1 2">WCHAW060049</strain>
    </source>
</reference>
<evidence type="ECO:0000313" key="2">
    <source>
        <dbReference type="Proteomes" id="UP000293863"/>
    </source>
</evidence>
<proteinExistence type="predicted"/>
<keyword evidence="2" id="KW-1185">Reference proteome</keyword>
<gene>
    <name evidence="1" type="ORF">EXU28_18575</name>
</gene>
<organism evidence="1 2">
    <name type="scientific">Acinetobacter wuhouensis</name>
    <dbReference type="NCBI Taxonomy" id="1879050"/>
    <lineage>
        <taxon>Bacteria</taxon>
        <taxon>Pseudomonadati</taxon>
        <taxon>Pseudomonadota</taxon>
        <taxon>Gammaproteobacteria</taxon>
        <taxon>Moraxellales</taxon>
        <taxon>Moraxellaceae</taxon>
        <taxon>Acinetobacter</taxon>
    </lineage>
</organism>
<dbReference type="Proteomes" id="UP000293863">
    <property type="component" value="Unassembled WGS sequence"/>
</dbReference>
<feature type="non-terminal residue" evidence="1">
    <location>
        <position position="139"/>
    </location>
</feature>
<name>A0A4Q7ABQ4_9GAMM</name>
<dbReference type="AlphaFoldDB" id="A0A4Q7ABQ4"/>
<sequence>MATRGRPAKLFDDSDLSRIIRFAMRMEFRTKAQQELCDAENFRPITASHIAVDNELLTLIKTVDRQRTAYRKNAELYKIIQHKATTTVPLTALEKEILGYDWKDRDGFFNCQKALTTYAKLEKIAKSEIERAQSQKRQE</sequence>
<protein>
    <submittedName>
        <fullName evidence="1">Uncharacterized protein</fullName>
    </submittedName>
</protein>